<dbReference type="RefSeq" id="WP_260725216.1">
    <property type="nucleotide sequence ID" value="NZ_BAAABS010000051.1"/>
</dbReference>
<dbReference type="EMBL" id="CP073721">
    <property type="protein sequence ID" value="UWZ35869.1"/>
    <property type="molecule type" value="Genomic_DNA"/>
</dbReference>
<organism evidence="2 3">
    <name type="scientific">Dactylosporangium roseum</name>
    <dbReference type="NCBI Taxonomy" id="47989"/>
    <lineage>
        <taxon>Bacteria</taxon>
        <taxon>Bacillati</taxon>
        <taxon>Actinomycetota</taxon>
        <taxon>Actinomycetes</taxon>
        <taxon>Micromonosporales</taxon>
        <taxon>Micromonosporaceae</taxon>
        <taxon>Dactylosporangium</taxon>
    </lineage>
</organism>
<name>A0ABY5Z2I3_9ACTN</name>
<accession>A0ABY5Z2I3</accession>
<dbReference type="PANTHER" id="PTHR12110:SF21">
    <property type="entry name" value="XYLOSE ISOMERASE-LIKE TIM BARREL DOMAIN-CONTAINING PROTEIN"/>
    <property type="match status" value="1"/>
</dbReference>
<sequence length="322" mass="35176">MTATRVALGLAALGDVTFTEALDLATGLGFRAFDIQLDSTLAMTRSLPADPVATAELLARELSAHDAEIVCVSNVRDAELLLGPYGQHTDAVRTGDRPAKIRHARAAARHAIDVAAALRCRHVRLYFGCPDHLLMFPWHGLPLTWRHNVERMVEAIAGLLDHAADRGVTVCVEPHPRQVVFDLPSLLDARSLLAETARSIGLCLDPANLAAGGIDPYSYVYALPEPPQFVHMKDVEFWSLPTVPPGPGWKHYGRGRPVRFRNTGSGSLEWPRLRDSLVDIGFTGVAVVEFEDLMVNRSVGLARARAATEELFAAPGTEAQWW</sequence>
<dbReference type="Pfam" id="PF01261">
    <property type="entry name" value="AP_endonuc_2"/>
    <property type="match status" value="1"/>
</dbReference>
<feature type="domain" description="Xylose isomerase-like TIM barrel" evidence="1">
    <location>
        <begin position="23"/>
        <end position="292"/>
    </location>
</feature>
<dbReference type="Proteomes" id="UP001058271">
    <property type="component" value="Chromosome"/>
</dbReference>
<reference evidence="2" key="1">
    <citation type="submission" date="2021-04" db="EMBL/GenBank/DDBJ databases">
        <title>Biosynthetic gene clusters of Dactylosporangioum roseum.</title>
        <authorList>
            <person name="Hartkoorn R.C."/>
            <person name="Beaudoing E."/>
            <person name="Hot D."/>
            <person name="Moureu S."/>
        </authorList>
    </citation>
    <scope>NUCLEOTIDE SEQUENCE</scope>
    <source>
        <strain evidence="2">NRRL B-16295</strain>
    </source>
</reference>
<dbReference type="Gene3D" id="3.20.20.150">
    <property type="entry name" value="Divalent-metal-dependent TIM barrel enzymes"/>
    <property type="match status" value="1"/>
</dbReference>
<evidence type="ECO:0000313" key="2">
    <source>
        <dbReference type="EMBL" id="UWZ35869.1"/>
    </source>
</evidence>
<dbReference type="PANTHER" id="PTHR12110">
    <property type="entry name" value="HYDROXYPYRUVATE ISOMERASE"/>
    <property type="match status" value="1"/>
</dbReference>
<dbReference type="InterPro" id="IPR013022">
    <property type="entry name" value="Xyl_isomerase-like_TIM-brl"/>
</dbReference>
<keyword evidence="2" id="KW-0413">Isomerase</keyword>
<gene>
    <name evidence="2" type="ORF">Drose_33055</name>
</gene>
<dbReference type="InterPro" id="IPR050312">
    <property type="entry name" value="IolE/XylAMocC-like"/>
</dbReference>
<dbReference type="InterPro" id="IPR036237">
    <property type="entry name" value="Xyl_isomerase-like_sf"/>
</dbReference>
<evidence type="ECO:0000259" key="1">
    <source>
        <dbReference type="Pfam" id="PF01261"/>
    </source>
</evidence>
<proteinExistence type="predicted"/>
<dbReference type="GO" id="GO:0016853">
    <property type="term" value="F:isomerase activity"/>
    <property type="evidence" value="ECO:0007669"/>
    <property type="project" value="UniProtKB-KW"/>
</dbReference>
<evidence type="ECO:0000313" key="3">
    <source>
        <dbReference type="Proteomes" id="UP001058271"/>
    </source>
</evidence>
<keyword evidence="3" id="KW-1185">Reference proteome</keyword>
<protein>
    <submittedName>
        <fullName evidence="2">Sugar phosphate isomerase/epimerase</fullName>
    </submittedName>
</protein>
<dbReference type="SUPFAM" id="SSF51658">
    <property type="entry name" value="Xylose isomerase-like"/>
    <property type="match status" value="1"/>
</dbReference>